<evidence type="ECO:0000256" key="4">
    <source>
        <dbReference type="ARBA" id="ARBA00023157"/>
    </source>
</evidence>
<evidence type="ECO:0000256" key="6">
    <source>
        <dbReference type="PROSITE-ProRule" id="PRU00884"/>
    </source>
</evidence>
<dbReference type="GO" id="GO:0048013">
    <property type="term" value="P:ephrin receptor signaling pathway"/>
    <property type="evidence" value="ECO:0007669"/>
    <property type="project" value="TreeGrafter"/>
</dbReference>
<comment type="similarity">
    <text evidence="6">Belongs to the ephrin family.</text>
</comment>
<evidence type="ECO:0000256" key="3">
    <source>
        <dbReference type="ARBA" id="ARBA00023136"/>
    </source>
</evidence>
<dbReference type="PANTHER" id="PTHR11304">
    <property type="entry name" value="EPHRIN"/>
    <property type="match status" value="1"/>
</dbReference>
<proteinExistence type="inferred from homology"/>
<keyword evidence="3" id="KW-0472">Membrane</keyword>
<dbReference type="EMBL" id="LIAE01008362">
    <property type="protein sequence ID" value="PAV74287.1"/>
    <property type="molecule type" value="Genomic_DNA"/>
</dbReference>
<evidence type="ECO:0000256" key="5">
    <source>
        <dbReference type="ARBA" id="ARBA00023180"/>
    </source>
</evidence>
<dbReference type="STRING" id="2018661.A0A2A2KK68"/>
<dbReference type="PROSITE" id="PS51551">
    <property type="entry name" value="EPHRIN_RBD_2"/>
    <property type="match status" value="1"/>
</dbReference>
<dbReference type="InterPro" id="IPR001799">
    <property type="entry name" value="Ephrin_RBD"/>
</dbReference>
<keyword evidence="4" id="KW-1015">Disulfide bond</keyword>
<accession>A0A2A2KK68</accession>
<reference evidence="9 10" key="1">
    <citation type="journal article" date="2017" name="Curr. Biol.">
        <title>Genome architecture and evolution of a unichromosomal asexual nematode.</title>
        <authorList>
            <person name="Fradin H."/>
            <person name="Zegar C."/>
            <person name="Gutwein M."/>
            <person name="Lucas J."/>
            <person name="Kovtun M."/>
            <person name="Corcoran D."/>
            <person name="Baugh L.R."/>
            <person name="Kiontke K."/>
            <person name="Gunsalus K."/>
            <person name="Fitch D.H."/>
            <person name="Piano F."/>
        </authorList>
    </citation>
    <scope>NUCLEOTIDE SEQUENCE [LARGE SCALE GENOMIC DNA]</scope>
    <source>
        <strain evidence="9">PF1309</strain>
    </source>
</reference>
<dbReference type="PANTHER" id="PTHR11304:SF44">
    <property type="entry name" value="EPHRIN-4"/>
    <property type="match status" value="1"/>
</dbReference>
<dbReference type="AlphaFoldDB" id="A0A2A2KK68"/>
<dbReference type="GO" id="GO:0007411">
    <property type="term" value="P:axon guidance"/>
    <property type="evidence" value="ECO:0007669"/>
    <property type="project" value="TreeGrafter"/>
</dbReference>
<name>A0A2A2KK68_9BILA</name>
<feature type="domain" description="Ephrin RBD" evidence="8">
    <location>
        <begin position="1"/>
        <end position="122"/>
    </location>
</feature>
<comment type="caution">
    <text evidence="6">Lacks conserved residue(s) required for the propagation of feature annotation.</text>
</comment>
<protein>
    <recommendedName>
        <fullName evidence="8">Ephrin RBD domain-containing protein</fullName>
    </recommendedName>
</protein>
<comment type="caution">
    <text evidence="9">The sequence shown here is derived from an EMBL/GenBank/DDBJ whole genome shotgun (WGS) entry which is preliminary data.</text>
</comment>
<dbReference type="InterPro" id="IPR031328">
    <property type="entry name" value="Ephrin"/>
</dbReference>
<dbReference type="SUPFAM" id="SSF49503">
    <property type="entry name" value="Cupredoxins"/>
    <property type="match status" value="1"/>
</dbReference>
<comment type="subcellular location">
    <subcellularLocation>
        <location evidence="1">Membrane</location>
    </subcellularLocation>
</comment>
<organism evidence="9 10">
    <name type="scientific">Diploscapter pachys</name>
    <dbReference type="NCBI Taxonomy" id="2018661"/>
    <lineage>
        <taxon>Eukaryota</taxon>
        <taxon>Metazoa</taxon>
        <taxon>Ecdysozoa</taxon>
        <taxon>Nematoda</taxon>
        <taxon>Chromadorea</taxon>
        <taxon>Rhabditida</taxon>
        <taxon>Rhabditina</taxon>
        <taxon>Rhabditomorpha</taxon>
        <taxon>Rhabditoidea</taxon>
        <taxon>Rhabditidae</taxon>
        <taxon>Diploscapter</taxon>
    </lineage>
</organism>
<feature type="compositionally biased region" description="Basic and acidic residues" evidence="7">
    <location>
        <begin position="208"/>
        <end position="221"/>
    </location>
</feature>
<gene>
    <name evidence="9" type="ORF">WR25_24827</name>
</gene>
<dbReference type="OrthoDB" id="6250301at2759"/>
<evidence type="ECO:0000259" key="8">
    <source>
        <dbReference type="PROSITE" id="PS51551"/>
    </source>
</evidence>
<evidence type="ECO:0000256" key="2">
    <source>
        <dbReference type="ARBA" id="ARBA00022729"/>
    </source>
</evidence>
<keyword evidence="5" id="KW-0325">Glycoprotein</keyword>
<evidence type="ECO:0000256" key="1">
    <source>
        <dbReference type="ARBA" id="ARBA00004370"/>
    </source>
</evidence>
<sequence>MHTIPQITAQIGDQIRFVCPKRDVSDKDGDVFIVYKVGDLAFGDCLLETQSQEILRCDEMTQGEAKTASFGIRQINPLPDGPVFFPGERYFYITTSKGSPEGLNSKSRGLCESENMRVELRVVDKDSTADGPLMDDVDSFKSRADYDPLDYYQASSPRFRTRASATHSPENPQAYAIIPPSAGVGPHQFDEVAKLAKQGKTGTFHNQQDGKDPSGEWRDDGARKFNMVTDELWDAEGKQRSLDNVRRTSLANVDKIADSAVDKTANEPDYIVHEETPRSYRYSADFSPSSQSSLFSLAITSLLMLILTTIL</sequence>
<dbReference type="Gene3D" id="2.60.40.420">
    <property type="entry name" value="Cupredoxins - blue copper proteins"/>
    <property type="match status" value="1"/>
</dbReference>
<dbReference type="GO" id="GO:0046875">
    <property type="term" value="F:ephrin receptor binding"/>
    <property type="evidence" value="ECO:0007669"/>
    <property type="project" value="TreeGrafter"/>
</dbReference>
<keyword evidence="10" id="KW-1185">Reference proteome</keyword>
<keyword evidence="2" id="KW-0732">Signal</keyword>
<dbReference type="Pfam" id="PF00812">
    <property type="entry name" value="Ephrin"/>
    <property type="match status" value="1"/>
</dbReference>
<evidence type="ECO:0000313" key="9">
    <source>
        <dbReference type="EMBL" id="PAV74287.1"/>
    </source>
</evidence>
<dbReference type="InterPro" id="IPR008972">
    <property type="entry name" value="Cupredoxin"/>
</dbReference>
<evidence type="ECO:0000313" key="10">
    <source>
        <dbReference type="Proteomes" id="UP000218231"/>
    </source>
</evidence>
<dbReference type="Proteomes" id="UP000218231">
    <property type="component" value="Unassembled WGS sequence"/>
</dbReference>
<feature type="region of interest" description="Disordered" evidence="7">
    <location>
        <begin position="200"/>
        <end position="221"/>
    </location>
</feature>
<dbReference type="GO" id="GO:0005886">
    <property type="term" value="C:plasma membrane"/>
    <property type="evidence" value="ECO:0007669"/>
    <property type="project" value="TreeGrafter"/>
</dbReference>
<evidence type="ECO:0000256" key="7">
    <source>
        <dbReference type="SAM" id="MobiDB-lite"/>
    </source>
</evidence>